<name>A0ABR0KU46_9PEZI</name>
<organism evidence="4 5">
    <name type="scientific">Cryomyces antarcticus</name>
    <dbReference type="NCBI Taxonomy" id="329879"/>
    <lineage>
        <taxon>Eukaryota</taxon>
        <taxon>Fungi</taxon>
        <taxon>Dikarya</taxon>
        <taxon>Ascomycota</taxon>
        <taxon>Pezizomycotina</taxon>
        <taxon>Dothideomycetes</taxon>
        <taxon>Dothideomycetes incertae sedis</taxon>
        <taxon>Cryomyces</taxon>
    </lineage>
</organism>
<evidence type="ECO:0000313" key="4">
    <source>
        <dbReference type="EMBL" id="KAK5130666.1"/>
    </source>
</evidence>
<protein>
    <recommendedName>
        <fullName evidence="6">OPA3-like protein</fullName>
    </recommendedName>
</protein>
<dbReference type="InterPro" id="IPR010754">
    <property type="entry name" value="OPA3-like"/>
</dbReference>
<sequence>MSLTFKLASLVIRTVAKPVGSYIKRTAREHEPFRRRCVNFAQALHRIDMRMRLGILHDAAAQERLAAREAAESAAKKKQAEIPTVKTEAQMKADAEGAAKGDKDTSKGLEKEKPYKPKIRPLSESKAIELGSNFIAETFVFGVAAGLLIWDSWRTRRKEASRREDVADRIESNEAKISELEAALESLKAKEAKLEAALAKSSEVKGNFGHQPETSARKPDTKPKSKAPLHKPPEKKHVPKHSETVPA</sequence>
<dbReference type="PANTHER" id="PTHR12499">
    <property type="entry name" value="OPTIC ATROPHY 3 PROTEIN OPA3"/>
    <property type="match status" value="1"/>
</dbReference>
<feature type="compositionally biased region" description="Basic and acidic residues" evidence="3">
    <location>
        <begin position="89"/>
        <end position="118"/>
    </location>
</feature>
<evidence type="ECO:0008006" key="6">
    <source>
        <dbReference type="Google" id="ProtNLM"/>
    </source>
</evidence>
<dbReference type="EMBL" id="JAVRRA010024688">
    <property type="protein sequence ID" value="KAK5130666.1"/>
    <property type="molecule type" value="Genomic_DNA"/>
</dbReference>
<dbReference type="PANTHER" id="PTHR12499:SF0">
    <property type="entry name" value="OPTIC ATROPHY 3 PROTEIN"/>
    <property type="match status" value="1"/>
</dbReference>
<feature type="compositionally biased region" description="Basic and acidic residues" evidence="3">
    <location>
        <begin position="231"/>
        <end position="247"/>
    </location>
</feature>
<accession>A0ABR0KU46</accession>
<evidence type="ECO:0000313" key="5">
    <source>
        <dbReference type="Proteomes" id="UP001357485"/>
    </source>
</evidence>
<dbReference type="Pfam" id="PF07047">
    <property type="entry name" value="OPA3"/>
    <property type="match status" value="1"/>
</dbReference>
<proteinExistence type="inferred from homology"/>
<evidence type="ECO:0000256" key="2">
    <source>
        <dbReference type="ARBA" id="ARBA00023054"/>
    </source>
</evidence>
<gene>
    <name evidence="4" type="ORF">LTR16_001371</name>
</gene>
<keyword evidence="2" id="KW-0175">Coiled coil</keyword>
<dbReference type="Proteomes" id="UP001357485">
    <property type="component" value="Unassembled WGS sequence"/>
</dbReference>
<feature type="region of interest" description="Disordered" evidence="3">
    <location>
        <begin position="76"/>
        <end position="118"/>
    </location>
</feature>
<feature type="region of interest" description="Disordered" evidence="3">
    <location>
        <begin position="195"/>
        <end position="247"/>
    </location>
</feature>
<keyword evidence="5" id="KW-1185">Reference proteome</keyword>
<evidence type="ECO:0000256" key="3">
    <source>
        <dbReference type="SAM" id="MobiDB-lite"/>
    </source>
</evidence>
<comment type="similarity">
    <text evidence="1">Belongs to the OPA3 family.</text>
</comment>
<evidence type="ECO:0000256" key="1">
    <source>
        <dbReference type="ARBA" id="ARBA00007584"/>
    </source>
</evidence>
<comment type="caution">
    <text evidence="4">The sequence shown here is derived from an EMBL/GenBank/DDBJ whole genome shotgun (WGS) entry which is preliminary data.</text>
</comment>
<reference evidence="4 5" key="1">
    <citation type="submission" date="2023-08" db="EMBL/GenBank/DDBJ databases">
        <title>Black Yeasts Isolated from many extreme environments.</title>
        <authorList>
            <person name="Coleine C."/>
            <person name="Stajich J.E."/>
            <person name="Selbmann L."/>
        </authorList>
    </citation>
    <scope>NUCLEOTIDE SEQUENCE [LARGE SCALE GENOMIC DNA]</scope>
    <source>
        <strain evidence="4 5">CCFEE 536</strain>
    </source>
</reference>